<sequence>MNIQKNPILELKNELIKANSLKWTFIKGIFGGFGFFLGSALFATILLYIIKVLTNIPIVGRFFFELLNLFKQN</sequence>
<keyword evidence="1" id="KW-1133">Transmembrane helix</keyword>
<accession>A0A0G4B3I9</accession>
<dbReference type="Pfam" id="PF18910">
    <property type="entry name" value="DUF5665"/>
    <property type="match status" value="1"/>
</dbReference>
<organism evidence="2 3">
    <name type="scientific">Berkelbacteria bacterium GW2011_GWE1_39_12</name>
    <dbReference type="NCBI Taxonomy" id="1618337"/>
    <lineage>
        <taxon>Bacteria</taxon>
        <taxon>Candidatus Berkelbacteria</taxon>
    </lineage>
</organism>
<evidence type="ECO:0000313" key="2">
    <source>
        <dbReference type="EMBL" id="AKM82409.1"/>
    </source>
</evidence>
<proteinExistence type="predicted"/>
<feature type="transmembrane region" description="Helical" evidence="1">
    <location>
        <begin position="29"/>
        <end position="50"/>
    </location>
</feature>
<name>A0A0G4B3I9_9BACT</name>
<dbReference type="Proteomes" id="UP000035648">
    <property type="component" value="Chromosome"/>
</dbReference>
<dbReference type="InterPro" id="IPR043723">
    <property type="entry name" value="DUF5665"/>
</dbReference>
<dbReference type="AlphaFoldDB" id="A0A0G4B3I9"/>
<evidence type="ECO:0000256" key="1">
    <source>
        <dbReference type="SAM" id="Phobius"/>
    </source>
</evidence>
<evidence type="ECO:0000313" key="3">
    <source>
        <dbReference type="Proteomes" id="UP000035648"/>
    </source>
</evidence>
<keyword evidence="1" id="KW-0472">Membrane</keyword>
<keyword evidence="1" id="KW-0812">Transmembrane</keyword>
<dbReference type="EMBL" id="CP011213">
    <property type="protein sequence ID" value="AKM82409.1"/>
    <property type="molecule type" value="Genomic_DNA"/>
</dbReference>
<gene>
    <name evidence="2" type="ORF">UT28_C0001G0608</name>
</gene>
<dbReference type="KEGG" id="bbgw:UT28_C0001G0608"/>
<protein>
    <submittedName>
        <fullName evidence="2">Uncharacterized protein</fullName>
    </submittedName>
</protein>
<reference evidence="2 3" key="1">
    <citation type="journal article" date="2015" name="Nature">
        <title>rRNA introns, odd ribosomes, and small enigmatic genomes across a large radiation of phyla.</title>
        <authorList>
            <person name="Brown C.T."/>
            <person name="Hug L.A."/>
            <person name="Thomas B.C."/>
            <person name="Sharon I."/>
            <person name="Castelle C.J."/>
            <person name="Singh A."/>
            <person name="Wilkins M.J."/>
            <person name="Williams K.H."/>
            <person name="Banfield J.F."/>
        </authorList>
    </citation>
    <scope>NUCLEOTIDE SEQUENCE [LARGE SCALE GENOMIC DNA]</scope>
</reference>